<evidence type="ECO:0000256" key="1">
    <source>
        <dbReference type="ARBA" id="ARBA00004651"/>
    </source>
</evidence>
<dbReference type="Proteomes" id="UP000000366">
    <property type="component" value="Chromosome"/>
</dbReference>
<dbReference type="PANTHER" id="PTHR36115:SF10">
    <property type="entry name" value="RDD DOMAIN-CONTAINING PROTEIN"/>
    <property type="match status" value="1"/>
</dbReference>
<feature type="domain" description="RDD" evidence="7">
    <location>
        <begin position="19"/>
        <end position="167"/>
    </location>
</feature>
<proteinExistence type="predicted"/>
<feature type="transmembrane region" description="Helical" evidence="6">
    <location>
        <begin position="28"/>
        <end position="48"/>
    </location>
</feature>
<evidence type="ECO:0000313" key="8">
    <source>
        <dbReference type="EMBL" id="ABM95065.1"/>
    </source>
</evidence>
<evidence type="ECO:0000256" key="4">
    <source>
        <dbReference type="ARBA" id="ARBA00022989"/>
    </source>
</evidence>
<dbReference type="Pfam" id="PF06271">
    <property type="entry name" value="RDD"/>
    <property type="match status" value="1"/>
</dbReference>
<feature type="transmembrane region" description="Helical" evidence="6">
    <location>
        <begin position="109"/>
        <end position="129"/>
    </location>
</feature>
<evidence type="ECO:0000259" key="7">
    <source>
        <dbReference type="Pfam" id="PF06271"/>
    </source>
</evidence>
<protein>
    <submittedName>
        <fullName evidence="8">Putative membrane protein</fullName>
    </submittedName>
</protein>
<reference evidence="8 9" key="1">
    <citation type="journal article" date="2007" name="J. Bacteriol.">
        <title>Whole-genome analysis of the methyl tert-butyl ether-degrading beta-proteobacterium Methylibium petroleiphilum PM1.</title>
        <authorList>
            <person name="Kane S.R."/>
            <person name="Chakicherla A.Y."/>
            <person name="Chain P.S.G."/>
            <person name="Schmidt R."/>
            <person name="Shin M.W."/>
            <person name="Legler T.C."/>
            <person name="Scow K.M."/>
            <person name="Larimer F.W."/>
            <person name="Lucas S.M."/>
            <person name="Richardson P.M."/>
            <person name="Hristova K.R."/>
        </authorList>
    </citation>
    <scope>NUCLEOTIDE SEQUENCE [LARGE SCALE GENOMIC DNA]</scope>
    <source>
        <strain evidence="9">ATCC BAA-1232 / LMG 22953 / PM1</strain>
    </source>
</reference>
<keyword evidence="3 6" id="KW-0812">Transmembrane</keyword>
<dbReference type="PANTHER" id="PTHR36115">
    <property type="entry name" value="PROLINE-RICH ANTIGEN HOMOLOG-RELATED"/>
    <property type="match status" value="1"/>
</dbReference>
<evidence type="ECO:0000256" key="2">
    <source>
        <dbReference type="ARBA" id="ARBA00022475"/>
    </source>
</evidence>
<evidence type="ECO:0000256" key="3">
    <source>
        <dbReference type="ARBA" id="ARBA00022692"/>
    </source>
</evidence>
<feature type="transmembrane region" description="Helical" evidence="6">
    <location>
        <begin position="135"/>
        <end position="152"/>
    </location>
</feature>
<comment type="subcellular location">
    <subcellularLocation>
        <location evidence="1">Cell membrane</location>
        <topology evidence="1">Multi-pass membrane protein</topology>
    </subcellularLocation>
</comment>
<gene>
    <name evidence="8" type="ordered locus">Mpe_A2109</name>
</gene>
<dbReference type="InterPro" id="IPR010432">
    <property type="entry name" value="RDD"/>
</dbReference>
<keyword evidence="2" id="KW-1003">Cell membrane</keyword>
<name>A2SHM6_METPP</name>
<evidence type="ECO:0000313" key="9">
    <source>
        <dbReference type="Proteomes" id="UP000000366"/>
    </source>
</evidence>
<dbReference type="eggNOG" id="COG1714">
    <property type="taxonomic scope" value="Bacteria"/>
</dbReference>
<dbReference type="HOGENOM" id="CLU_053152_4_2_4"/>
<feature type="transmembrane region" description="Helical" evidence="6">
    <location>
        <begin position="60"/>
        <end position="79"/>
    </location>
</feature>
<keyword evidence="4 6" id="KW-1133">Transmembrane helix</keyword>
<evidence type="ECO:0000256" key="5">
    <source>
        <dbReference type="ARBA" id="ARBA00023136"/>
    </source>
</evidence>
<evidence type="ECO:0000256" key="6">
    <source>
        <dbReference type="SAM" id="Phobius"/>
    </source>
</evidence>
<dbReference type="STRING" id="420662.Mpe_A2109"/>
<sequence length="182" mass="20014">MPTPNVQAGLAPPPGALAPPLRRRLACFLYEGVLLFGVVFVCALIYSVLTDQRHAMVGRLGLLLTAFVLAPGVYFTWYWSGSGQTLPMQTWRIHLQTADGRRLTRARALGRYLTAWIWFLPALTLAWLAGWHDSGTHLAAVLAAGVALYALSSKLHPQRQFWHDALCGTRLVDTRGAPPARA</sequence>
<organism evidence="8 9">
    <name type="scientific">Methylibium petroleiphilum (strain ATCC BAA-1232 / LMG 22953 / PM1)</name>
    <dbReference type="NCBI Taxonomy" id="420662"/>
    <lineage>
        <taxon>Bacteria</taxon>
        <taxon>Pseudomonadati</taxon>
        <taxon>Pseudomonadota</taxon>
        <taxon>Betaproteobacteria</taxon>
        <taxon>Burkholderiales</taxon>
        <taxon>Sphaerotilaceae</taxon>
        <taxon>Methylibium</taxon>
    </lineage>
</organism>
<accession>A2SHM6</accession>
<dbReference type="AlphaFoldDB" id="A2SHM6"/>
<dbReference type="EMBL" id="CP000555">
    <property type="protein sequence ID" value="ABM95065.1"/>
    <property type="molecule type" value="Genomic_DNA"/>
</dbReference>
<dbReference type="KEGG" id="mpt:Mpe_A2109"/>
<dbReference type="InterPro" id="IPR051791">
    <property type="entry name" value="Pra-immunoreactive"/>
</dbReference>
<dbReference type="GO" id="GO:0005886">
    <property type="term" value="C:plasma membrane"/>
    <property type="evidence" value="ECO:0007669"/>
    <property type="project" value="UniProtKB-SubCell"/>
</dbReference>
<keyword evidence="9" id="KW-1185">Reference proteome</keyword>
<keyword evidence="5 6" id="KW-0472">Membrane</keyword>